<dbReference type="PANTHER" id="PTHR46825:SF7">
    <property type="entry name" value="D-ALANYL-D-ALANINE CARBOXYPEPTIDASE"/>
    <property type="match status" value="1"/>
</dbReference>
<dbReference type="EMBL" id="JAVRFB010000009">
    <property type="protein sequence ID" value="MDT0403028.1"/>
    <property type="molecule type" value="Genomic_DNA"/>
</dbReference>
<dbReference type="GO" id="GO:0016787">
    <property type="term" value="F:hydrolase activity"/>
    <property type="evidence" value="ECO:0007669"/>
    <property type="project" value="UniProtKB-KW"/>
</dbReference>
<dbReference type="InterPro" id="IPR012338">
    <property type="entry name" value="Beta-lactam/transpept-like"/>
</dbReference>
<accession>A0ABU2QEY7</accession>
<dbReference type="RefSeq" id="WP_030215481.1">
    <property type="nucleotide sequence ID" value="NZ_JAVRFB010000009.1"/>
</dbReference>
<proteinExistence type="predicted"/>
<reference evidence="4" key="1">
    <citation type="submission" date="2023-07" db="EMBL/GenBank/DDBJ databases">
        <title>30 novel species of actinomycetes from the DSMZ collection.</title>
        <authorList>
            <person name="Nouioui I."/>
        </authorList>
    </citation>
    <scope>NUCLEOTIDE SEQUENCE [LARGE SCALE GENOMIC DNA]</scope>
    <source>
        <strain evidence="4">DSM 41635</strain>
    </source>
</reference>
<feature type="domain" description="Beta-lactamase-related" evidence="1">
    <location>
        <begin position="26"/>
        <end position="339"/>
    </location>
</feature>
<sequence length="461" mass="49144">MTTPQDELLPGTRRALLHRIALAQSEGRAPSLVATVVRGGKAVWTGARTSVEGHAPDENVQYRIGSITKTFTAVLVLRLRDEGVLDLADPLEKHVPGTGVGEATLAELLAHSGGLAAETPGPWWERTPGSLRPGLADVLGERPSAHPAGRRFHYSNPGYALLGALVEKLRGAPWEEVLRREVLEPLGLRRTTVRAQAPHAGGWAVHPWADVMLPEPLEDLGVMAPAGQLWSTSGDLARFAAFLAEGDDRVLNAGSLREMRTPAAPVEAADVASGYAYCLGMELRHQHGRALVGHTGSLPGFLACLTISLVDDVSAVVLANCTSGPAPFTVAADLVRIVAEAEPRLPAPWKPLREVEPAVLELVGQWYWGTSAFVLRLSADGLVSLEPLSGNGRRSRFRPEGDGTWVGLEGYYAGESLKPVRRPDGSLSHLDLGSFVFTRQPYDEAAPVPGGVDPAGWRGVG</sequence>
<comment type="caution">
    <text evidence="3">The sequence shown here is derived from an EMBL/GenBank/DDBJ whole genome shotgun (WGS) entry which is preliminary data.</text>
</comment>
<dbReference type="SUPFAM" id="SSF56601">
    <property type="entry name" value="beta-lactamase/transpeptidase-like"/>
    <property type="match status" value="1"/>
</dbReference>
<evidence type="ECO:0000259" key="2">
    <source>
        <dbReference type="Pfam" id="PF24491"/>
    </source>
</evidence>
<name>A0ABU2QEY7_9ACTN</name>
<evidence type="ECO:0000259" key="1">
    <source>
        <dbReference type="Pfam" id="PF00144"/>
    </source>
</evidence>
<dbReference type="Proteomes" id="UP001180503">
    <property type="component" value="Unassembled WGS sequence"/>
</dbReference>
<dbReference type="Pfam" id="PF24491">
    <property type="entry name" value="DUF7586"/>
    <property type="match status" value="1"/>
</dbReference>
<evidence type="ECO:0000313" key="4">
    <source>
        <dbReference type="Proteomes" id="UP001180503"/>
    </source>
</evidence>
<dbReference type="EC" id="3.1.1.103" evidence="3"/>
<gene>
    <name evidence="3" type="ORF">RM528_14325</name>
</gene>
<dbReference type="Gene3D" id="3.40.710.10">
    <property type="entry name" value="DD-peptidase/beta-lactamase superfamily"/>
    <property type="match status" value="1"/>
</dbReference>
<protein>
    <submittedName>
        <fullName evidence="3">Serine hydrolase domain-containing protein</fullName>
        <ecNumber evidence="3">3.1.1.103</ecNumber>
    </submittedName>
</protein>
<dbReference type="PANTHER" id="PTHR46825">
    <property type="entry name" value="D-ALANYL-D-ALANINE-CARBOXYPEPTIDASE/ENDOPEPTIDASE AMPH"/>
    <property type="match status" value="1"/>
</dbReference>
<feature type="domain" description="DUF7586" evidence="2">
    <location>
        <begin position="355"/>
        <end position="439"/>
    </location>
</feature>
<dbReference type="InterPro" id="IPR050491">
    <property type="entry name" value="AmpC-like"/>
</dbReference>
<dbReference type="InterPro" id="IPR056008">
    <property type="entry name" value="DUF7586"/>
</dbReference>
<dbReference type="Pfam" id="PF00144">
    <property type="entry name" value="Beta-lactamase"/>
    <property type="match status" value="1"/>
</dbReference>
<evidence type="ECO:0000313" key="3">
    <source>
        <dbReference type="EMBL" id="MDT0403028.1"/>
    </source>
</evidence>
<organism evidence="3 4">
    <name type="scientific">Streptomyces edwardsiae</name>
    <dbReference type="NCBI Taxonomy" id="3075527"/>
    <lineage>
        <taxon>Bacteria</taxon>
        <taxon>Bacillati</taxon>
        <taxon>Actinomycetota</taxon>
        <taxon>Actinomycetes</taxon>
        <taxon>Kitasatosporales</taxon>
        <taxon>Streptomycetaceae</taxon>
        <taxon>Streptomyces</taxon>
    </lineage>
</organism>
<dbReference type="InterPro" id="IPR001466">
    <property type="entry name" value="Beta-lactam-related"/>
</dbReference>
<keyword evidence="3" id="KW-0378">Hydrolase</keyword>